<evidence type="ECO:0000259" key="3">
    <source>
        <dbReference type="PROSITE" id="PS51140"/>
    </source>
</evidence>
<dbReference type="InterPro" id="IPR009060">
    <property type="entry name" value="UBA-like_sf"/>
</dbReference>
<dbReference type="InterPro" id="IPR041545">
    <property type="entry name" value="DUF5601"/>
</dbReference>
<evidence type="ECO:0000313" key="6">
    <source>
        <dbReference type="Proteomes" id="UP000094285"/>
    </source>
</evidence>
<proteinExistence type="predicted"/>
<protein>
    <recommendedName>
        <fullName evidence="7">VPS9 domain-containing protein</fullName>
    </recommendedName>
</protein>
<gene>
    <name evidence="5" type="ORF">CANTADRAFT_24686</name>
</gene>
<dbReference type="Pfam" id="PF18151">
    <property type="entry name" value="DUF5601"/>
    <property type="match status" value="1"/>
</dbReference>
<feature type="compositionally biased region" description="Basic and acidic residues" evidence="2">
    <location>
        <begin position="221"/>
        <end position="246"/>
    </location>
</feature>
<dbReference type="InterPro" id="IPR037191">
    <property type="entry name" value="VPS9_dom_sf"/>
</dbReference>
<dbReference type="Pfam" id="PF02204">
    <property type="entry name" value="VPS9"/>
    <property type="match status" value="1"/>
</dbReference>
<dbReference type="PANTHER" id="PTHR23101">
    <property type="entry name" value="RAB GDP/GTP EXCHANGE FACTOR"/>
    <property type="match status" value="1"/>
</dbReference>
<feature type="region of interest" description="Disordered" evidence="2">
    <location>
        <begin position="685"/>
        <end position="717"/>
    </location>
</feature>
<evidence type="ECO:0008006" key="7">
    <source>
        <dbReference type="Google" id="ProtNLM"/>
    </source>
</evidence>
<dbReference type="OrthoDB" id="300289at2759"/>
<name>A0A1E4SRA8_9ASCO</name>
<dbReference type="SUPFAM" id="SSF109993">
    <property type="entry name" value="VPS9 domain"/>
    <property type="match status" value="1"/>
</dbReference>
<feature type="region of interest" description="Disordered" evidence="2">
    <location>
        <begin position="60"/>
        <end position="315"/>
    </location>
</feature>
<sequence length="766" mass="85237">MSFSNPLAFNLSKSSPTTSTTNASIPSTANTTTDSVSGSVNQSSPKSPFLLNILAKKGSPADLSHSFDGGSSGAAPTVLTVGNEGSTKSATKDNNSKSELIDLFERFDVSGKPQNHDEESLIEDSSVEGEKKEEPEDQAIVKLSGDMEEKYTGSLVRPNKPVKNDNDSTSEVPGELKSGNSEKTQRVNEQLAEPEAKDTIDIQNLQAEKKIITGHSSANDFKTEKDGGNKSEDPRDSKVEEEDKHLNIVQPTALGSEDAESEQSKTNIPQETRSIDIPKTTSRDTQGNNSSFNHGDYTEKDISSKDISDISSSPFETGIEDYEANVSSAGEAQEVVSGSNDETATSSEEQYQQSHKPFDFQTFLAQLKHKSADPVVRYIRSFLVSFTRQGHTFSWEQRVKIVREFKQFMSEKFNIYEPFKSMDDIDLENSREGLEKLIMNRIYDHCFPPEARKQFPTQLPKSFWQDIEDDEALSLQLEKFSWVNGSHLDIDLDDLSKQKKGNPNFMDYAVTELSKINSYRAPRDKIICLLNACKIIFSFLKVSNQETNADSFVPLLILVLIKAKTENLISNVHYIENFRGEEWLLHGETSYYLSTLQGAIGFIQNLGIKELTIDEAEFNAHMEAWEAQQNQKTKFALAQPQPQHVQSALSDDLQSSRNPQQSLSPSNVLMTSAELFTKSISSFLSPSPQEGVRGSESEFQRPSGAPPTSAENVPTTEETEQMKQTYTSLKEMFPNLDKAVLKDIIFMNKGKIEESLDACLQLVNDV</sequence>
<dbReference type="Proteomes" id="UP000094285">
    <property type="component" value="Unassembled WGS sequence"/>
</dbReference>
<dbReference type="SMART" id="SM00167">
    <property type="entry name" value="VPS9"/>
    <property type="match status" value="1"/>
</dbReference>
<organism evidence="5 6">
    <name type="scientific">Suhomyces tanzawaensis NRRL Y-17324</name>
    <dbReference type="NCBI Taxonomy" id="984487"/>
    <lineage>
        <taxon>Eukaryota</taxon>
        <taxon>Fungi</taxon>
        <taxon>Dikarya</taxon>
        <taxon>Ascomycota</taxon>
        <taxon>Saccharomycotina</taxon>
        <taxon>Pichiomycetes</taxon>
        <taxon>Debaryomycetaceae</taxon>
        <taxon>Suhomyces</taxon>
    </lineage>
</organism>
<dbReference type="Gene3D" id="1.20.1050.80">
    <property type="entry name" value="VPS9 domain"/>
    <property type="match status" value="1"/>
</dbReference>
<dbReference type="PANTHER" id="PTHR23101:SF25">
    <property type="entry name" value="GTPASE-ACTIVATING PROTEIN AND VPS9 DOMAIN-CONTAINING PROTEIN 1"/>
    <property type="match status" value="1"/>
</dbReference>
<dbReference type="EMBL" id="KV453909">
    <property type="protein sequence ID" value="ODV81977.1"/>
    <property type="molecule type" value="Genomic_DNA"/>
</dbReference>
<reference evidence="6" key="1">
    <citation type="submission" date="2016-05" db="EMBL/GenBank/DDBJ databases">
        <title>Comparative genomics of biotechnologically important yeasts.</title>
        <authorList>
            <consortium name="DOE Joint Genome Institute"/>
            <person name="Riley R."/>
            <person name="Haridas S."/>
            <person name="Wolfe K.H."/>
            <person name="Lopes M.R."/>
            <person name="Hittinger C.T."/>
            <person name="Goker M."/>
            <person name="Salamov A."/>
            <person name="Wisecaver J."/>
            <person name="Long T.M."/>
            <person name="Aerts A.L."/>
            <person name="Barry K."/>
            <person name="Choi C."/>
            <person name="Clum A."/>
            <person name="Coughlan A.Y."/>
            <person name="Deshpande S."/>
            <person name="Douglass A.P."/>
            <person name="Hanson S.J."/>
            <person name="Klenk H.-P."/>
            <person name="Labutti K."/>
            <person name="Lapidus A."/>
            <person name="Lindquist E."/>
            <person name="Lipzen A."/>
            <person name="Meier-Kolthoff J.P."/>
            <person name="Ohm R.A."/>
            <person name="Otillar R.P."/>
            <person name="Pangilinan J."/>
            <person name="Peng Y."/>
            <person name="Rokas A."/>
            <person name="Rosa C.A."/>
            <person name="Scheuner C."/>
            <person name="Sibirny A.A."/>
            <person name="Slot J.C."/>
            <person name="Stielow J.B."/>
            <person name="Sun H."/>
            <person name="Kurtzman C.P."/>
            <person name="Blackwell M."/>
            <person name="Grigoriev I.V."/>
            <person name="Jeffries T.W."/>
        </authorList>
    </citation>
    <scope>NUCLEOTIDE SEQUENCE [LARGE SCALE GENOMIC DNA]</scope>
    <source>
        <strain evidence="6">NRRL Y-17324</strain>
    </source>
</reference>
<dbReference type="STRING" id="984487.A0A1E4SRA8"/>
<dbReference type="InterPro" id="IPR003892">
    <property type="entry name" value="CUE"/>
</dbReference>
<dbReference type="GO" id="GO:0016192">
    <property type="term" value="P:vesicle-mediated transport"/>
    <property type="evidence" value="ECO:0007669"/>
    <property type="project" value="InterPro"/>
</dbReference>
<dbReference type="Gene3D" id="1.10.8.10">
    <property type="entry name" value="DNA helicase RuvA subunit, C-terminal domain"/>
    <property type="match status" value="1"/>
</dbReference>
<dbReference type="RefSeq" id="XP_020067099.1">
    <property type="nucleotide sequence ID" value="XM_020207189.1"/>
</dbReference>
<feature type="compositionally biased region" description="Basic and acidic residues" evidence="2">
    <location>
        <begin position="90"/>
        <end position="119"/>
    </location>
</feature>
<evidence type="ECO:0000256" key="2">
    <source>
        <dbReference type="SAM" id="MobiDB-lite"/>
    </source>
</evidence>
<keyword evidence="1" id="KW-0833">Ubl conjugation pathway</keyword>
<evidence type="ECO:0000259" key="4">
    <source>
        <dbReference type="PROSITE" id="PS51205"/>
    </source>
</evidence>
<dbReference type="InterPro" id="IPR003123">
    <property type="entry name" value="VPS9"/>
</dbReference>
<dbReference type="InterPro" id="IPR041804">
    <property type="entry name" value="Vps9_CUE"/>
</dbReference>
<feature type="region of interest" description="Disordered" evidence="2">
    <location>
        <begin position="646"/>
        <end position="666"/>
    </location>
</feature>
<feature type="domain" description="CUE" evidence="3">
    <location>
        <begin position="721"/>
        <end position="764"/>
    </location>
</feature>
<dbReference type="PROSITE" id="PS51140">
    <property type="entry name" value="CUE"/>
    <property type="match status" value="1"/>
</dbReference>
<dbReference type="GO" id="GO:0031267">
    <property type="term" value="F:small GTPase binding"/>
    <property type="evidence" value="ECO:0007669"/>
    <property type="project" value="TreeGrafter"/>
</dbReference>
<dbReference type="PROSITE" id="PS51205">
    <property type="entry name" value="VPS9"/>
    <property type="match status" value="1"/>
</dbReference>
<keyword evidence="6" id="KW-1185">Reference proteome</keyword>
<dbReference type="GO" id="GO:0030139">
    <property type="term" value="C:endocytic vesicle"/>
    <property type="evidence" value="ECO:0007669"/>
    <property type="project" value="TreeGrafter"/>
</dbReference>
<dbReference type="InterPro" id="IPR045046">
    <property type="entry name" value="Vps9-like"/>
</dbReference>
<evidence type="ECO:0000313" key="5">
    <source>
        <dbReference type="EMBL" id="ODV81977.1"/>
    </source>
</evidence>
<feature type="region of interest" description="Disordered" evidence="2">
    <location>
        <begin position="327"/>
        <end position="352"/>
    </location>
</feature>
<feature type="domain" description="VPS9" evidence="4">
    <location>
        <begin position="467"/>
        <end position="612"/>
    </location>
</feature>
<feature type="compositionally biased region" description="Polar residues" evidence="2">
    <location>
        <begin position="279"/>
        <end position="293"/>
    </location>
</feature>
<dbReference type="GO" id="GO:0005829">
    <property type="term" value="C:cytosol"/>
    <property type="evidence" value="ECO:0007669"/>
    <property type="project" value="TreeGrafter"/>
</dbReference>
<dbReference type="GeneID" id="30981326"/>
<dbReference type="Gene3D" id="1.10.246.120">
    <property type="match status" value="1"/>
</dbReference>
<feature type="region of interest" description="Disordered" evidence="2">
    <location>
        <begin position="1"/>
        <end position="45"/>
    </location>
</feature>
<feature type="compositionally biased region" description="Basic and acidic residues" evidence="2">
    <location>
        <begin position="296"/>
        <end position="308"/>
    </location>
</feature>
<dbReference type="AlphaFoldDB" id="A0A1E4SRA8"/>
<dbReference type="GO" id="GO:0043130">
    <property type="term" value="F:ubiquitin binding"/>
    <property type="evidence" value="ECO:0007669"/>
    <property type="project" value="InterPro"/>
</dbReference>
<dbReference type="GO" id="GO:0005085">
    <property type="term" value="F:guanyl-nucleotide exchange factor activity"/>
    <property type="evidence" value="ECO:0007669"/>
    <property type="project" value="InterPro"/>
</dbReference>
<accession>A0A1E4SRA8</accession>
<evidence type="ECO:0000256" key="1">
    <source>
        <dbReference type="ARBA" id="ARBA00022786"/>
    </source>
</evidence>
<dbReference type="CDD" id="cd14369">
    <property type="entry name" value="CUE_VPS9_like"/>
    <property type="match status" value="1"/>
</dbReference>
<dbReference type="SUPFAM" id="SSF46934">
    <property type="entry name" value="UBA-like"/>
    <property type="match status" value="1"/>
</dbReference>